<feature type="domain" description="Carbohydrate kinase PfkB" evidence="3">
    <location>
        <begin position="3"/>
        <end position="295"/>
    </location>
</feature>
<accession>A0A1N6R238</accession>
<name>A0A1N6R238_9FIRM</name>
<evidence type="ECO:0000256" key="1">
    <source>
        <dbReference type="ARBA" id="ARBA00022679"/>
    </source>
</evidence>
<dbReference type="GO" id="GO:0016301">
    <property type="term" value="F:kinase activity"/>
    <property type="evidence" value="ECO:0007669"/>
    <property type="project" value="UniProtKB-KW"/>
</dbReference>
<evidence type="ECO:0000313" key="4">
    <source>
        <dbReference type="EMBL" id="SIQ22945.1"/>
    </source>
</evidence>
<dbReference type="PANTHER" id="PTHR10584:SF166">
    <property type="entry name" value="RIBOKINASE"/>
    <property type="match status" value="1"/>
</dbReference>
<dbReference type="SUPFAM" id="SSF53613">
    <property type="entry name" value="Ribokinase-like"/>
    <property type="match status" value="1"/>
</dbReference>
<dbReference type="OrthoDB" id="9788681at2"/>
<dbReference type="Gene3D" id="3.40.1190.20">
    <property type="match status" value="1"/>
</dbReference>
<dbReference type="AlphaFoldDB" id="A0A1N6R238"/>
<dbReference type="InterPro" id="IPR011611">
    <property type="entry name" value="PfkB_dom"/>
</dbReference>
<dbReference type="InterPro" id="IPR029056">
    <property type="entry name" value="Ribokinase-like"/>
</dbReference>
<proteinExistence type="predicted"/>
<keyword evidence="5" id="KW-1185">Reference proteome</keyword>
<dbReference type="PROSITE" id="PS00584">
    <property type="entry name" value="PFKB_KINASES_2"/>
    <property type="match status" value="1"/>
</dbReference>
<dbReference type="PANTHER" id="PTHR10584">
    <property type="entry name" value="SUGAR KINASE"/>
    <property type="match status" value="1"/>
</dbReference>
<keyword evidence="1" id="KW-0808">Transferase</keyword>
<sequence length="306" mass="33780">MTEKILLVGEIFFDTIYKGLENLPSKGQEIFCSDYKTSAGGMAITAVGMSRLGLDVELAGAVGSDVQGEYLINKLKQEEVGIKYLKKIEPAVTNNSTAIVYDGDRSFISYRGIEDKTEQILQEIAENNNPNNFTRLHISLAAGNDFMGLIKKISKMDLNISLVTGWNAAEYYGEHKDEFEEIMHYTDIFFCNELEAKKITGFSNMEKACRYLNTISTAVVTLGEKGAITYDNKQGFVRSSALKVEFKDPTGAGDSFIAAYTASINCDFSLLESLKIANVCASLSTRELGGIDAFPQNMNEAKKYLN</sequence>
<evidence type="ECO:0000259" key="3">
    <source>
        <dbReference type="Pfam" id="PF00294"/>
    </source>
</evidence>
<organism evidence="4 5">
    <name type="scientific">Halanaerobium kushneri</name>
    <dbReference type="NCBI Taxonomy" id="56779"/>
    <lineage>
        <taxon>Bacteria</taxon>
        <taxon>Bacillati</taxon>
        <taxon>Bacillota</taxon>
        <taxon>Clostridia</taxon>
        <taxon>Halanaerobiales</taxon>
        <taxon>Halanaerobiaceae</taxon>
        <taxon>Halanaerobium</taxon>
    </lineage>
</organism>
<dbReference type="EMBL" id="FTNC01000002">
    <property type="protein sequence ID" value="SIQ22945.1"/>
    <property type="molecule type" value="Genomic_DNA"/>
</dbReference>
<protein>
    <submittedName>
        <fullName evidence="4">Sugar or nucleoside kinase, ribokinase family</fullName>
    </submittedName>
</protein>
<dbReference type="Pfam" id="PF00294">
    <property type="entry name" value="PfkB"/>
    <property type="match status" value="1"/>
</dbReference>
<reference evidence="5" key="1">
    <citation type="submission" date="2017-01" db="EMBL/GenBank/DDBJ databases">
        <authorList>
            <person name="Varghese N."/>
            <person name="Submissions S."/>
        </authorList>
    </citation>
    <scope>NUCLEOTIDE SEQUENCE [LARGE SCALE GENOMIC DNA]</scope>
    <source>
        <strain evidence="5">ATCC 700103</strain>
    </source>
</reference>
<dbReference type="RefSeq" id="WP_076543806.1">
    <property type="nucleotide sequence ID" value="NZ_FTNC01000002.1"/>
</dbReference>
<evidence type="ECO:0000256" key="2">
    <source>
        <dbReference type="ARBA" id="ARBA00022777"/>
    </source>
</evidence>
<dbReference type="Proteomes" id="UP000185669">
    <property type="component" value="Unassembled WGS sequence"/>
</dbReference>
<dbReference type="InterPro" id="IPR002173">
    <property type="entry name" value="Carboh/pur_kinase_PfkB_CS"/>
</dbReference>
<keyword evidence="2 4" id="KW-0418">Kinase</keyword>
<dbReference type="STRING" id="56779.SAMN05421834_102134"/>
<evidence type="ECO:0000313" key="5">
    <source>
        <dbReference type="Proteomes" id="UP000185669"/>
    </source>
</evidence>
<gene>
    <name evidence="4" type="ORF">SAMN05421834_102134</name>
</gene>